<sequence>MATGTSTLATARAPVKEQHTGTMTVHIGYVGSANTLSDIIYLAKLPQRALVTMVDGIFGSGSNVDSVIKLGWDAPNANNGSATAFGTHTSSTTDAVTIFDMNLEEISPVLISFTDSIGQAHARLFLTCSAGSFTDTWSIDLTVQYTMDHGEGIN</sequence>
<organism evidence="1">
    <name type="scientific">marine sediment metagenome</name>
    <dbReference type="NCBI Taxonomy" id="412755"/>
    <lineage>
        <taxon>unclassified sequences</taxon>
        <taxon>metagenomes</taxon>
        <taxon>ecological metagenomes</taxon>
    </lineage>
</organism>
<dbReference type="AlphaFoldDB" id="A0A0F8XMS4"/>
<protein>
    <submittedName>
        <fullName evidence="1">Uncharacterized protein</fullName>
    </submittedName>
</protein>
<dbReference type="EMBL" id="LAZR01058263">
    <property type="protein sequence ID" value="KKK70278.1"/>
    <property type="molecule type" value="Genomic_DNA"/>
</dbReference>
<comment type="caution">
    <text evidence="1">The sequence shown here is derived from an EMBL/GenBank/DDBJ whole genome shotgun (WGS) entry which is preliminary data.</text>
</comment>
<name>A0A0F8XMS4_9ZZZZ</name>
<evidence type="ECO:0000313" key="1">
    <source>
        <dbReference type="EMBL" id="KKK70278.1"/>
    </source>
</evidence>
<gene>
    <name evidence="1" type="ORF">LCGC14_2925590</name>
</gene>
<reference evidence="1" key="1">
    <citation type="journal article" date="2015" name="Nature">
        <title>Complex archaea that bridge the gap between prokaryotes and eukaryotes.</title>
        <authorList>
            <person name="Spang A."/>
            <person name="Saw J.H."/>
            <person name="Jorgensen S.L."/>
            <person name="Zaremba-Niedzwiedzka K."/>
            <person name="Martijn J."/>
            <person name="Lind A.E."/>
            <person name="van Eijk R."/>
            <person name="Schleper C."/>
            <person name="Guy L."/>
            <person name="Ettema T.J."/>
        </authorList>
    </citation>
    <scope>NUCLEOTIDE SEQUENCE</scope>
</reference>
<accession>A0A0F8XMS4</accession>
<proteinExistence type="predicted"/>